<dbReference type="InterPro" id="IPR050595">
    <property type="entry name" value="Bact_response_regulator"/>
</dbReference>
<sequence length="105" mass="11755">MKSKGKIFLLDDEELIASMLARSLKKEGYKVSMETKTDDVVNKIKAIDPDIVILDIGMPERNGIDILQEIIADGIDTQVVMLTADEYGEVAKSFNEMADELNHHM</sequence>
<gene>
    <name evidence="4" type="ORF">S01H4_14646</name>
</gene>
<keyword evidence="2" id="KW-0902">Two-component regulatory system</keyword>
<dbReference type="GO" id="GO:0000160">
    <property type="term" value="P:phosphorelay signal transduction system"/>
    <property type="evidence" value="ECO:0007669"/>
    <property type="project" value="UniProtKB-KW"/>
</dbReference>
<dbReference type="SMART" id="SM00448">
    <property type="entry name" value="REC"/>
    <property type="match status" value="1"/>
</dbReference>
<feature type="domain" description="Response regulatory" evidence="3">
    <location>
        <begin position="6"/>
        <end position="105"/>
    </location>
</feature>
<dbReference type="Pfam" id="PF00072">
    <property type="entry name" value="Response_reg"/>
    <property type="match status" value="1"/>
</dbReference>
<comment type="caution">
    <text evidence="4">The sequence shown here is derived from an EMBL/GenBank/DDBJ whole genome shotgun (WGS) entry which is preliminary data.</text>
</comment>
<feature type="non-terminal residue" evidence="4">
    <location>
        <position position="105"/>
    </location>
</feature>
<keyword evidence="1" id="KW-0597">Phosphoprotein</keyword>
<name>X0Z2P7_9ZZZZ</name>
<evidence type="ECO:0000256" key="1">
    <source>
        <dbReference type="ARBA" id="ARBA00022553"/>
    </source>
</evidence>
<dbReference type="PROSITE" id="PS50110">
    <property type="entry name" value="RESPONSE_REGULATORY"/>
    <property type="match status" value="1"/>
</dbReference>
<dbReference type="PANTHER" id="PTHR44591:SF14">
    <property type="entry name" value="PROTEIN PILG"/>
    <property type="match status" value="1"/>
</dbReference>
<evidence type="ECO:0000259" key="3">
    <source>
        <dbReference type="PROSITE" id="PS50110"/>
    </source>
</evidence>
<dbReference type="InterPro" id="IPR001789">
    <property type="entry name" value="Sig_transdc_resp-reg_receiver"/>
</dbReference>
<dbReference type="PANTHER" id="PTHR44591">
    <property type="entry name" value="STRESS RESPONSE REGULATOR PROTEIN 1"/>
    <property type="match status" value="1"/>
</dbReference>
<evidence type="ECO:0000256" key="2">
    <source>
        <dbReference type="ARBA" id="ARBA00023012"/>
    </source>
</evidence>
<dbReference type="EMBL" id="BART01006419">
    <property type="protein sequence ID" value="GAG63229.1"/>
    <property type="molecule type" value="Genomic_DNA"/>
</dbReference>
<dbReference type="Gene3D" id="3.40.50.2300">
    <property type="match status" value="1"/>
</dbReference>
<organism evidence="4">
    <name type="scientific">marine sediment metagenome</name>
    <dbReference type="NCBI Taxonomy" id="412755"/>
    <lineage>
        <taxon>unclassified sequences</taxon>
        <taxon>metagenomes</taxon>
        <taxon>ecological metagenomes</taxon>
    </lineage>
</organism>
<evidence type="ECO:0000313" key="4">
    <source>
        <dbReference type="EMBL" id="GAG63229.1"/>
    </source>
</evidence>
<reference evidence="4" key="1">
    <citation type="journal article" date="2014" name="Front. Microbiol.">
        <title>High frequency of phylogenetically diverse reductive dehalogenase-homologous genes in deep subseafloor sedimentary metagenomes.</title>
        <authorList>
            <person name="Kawai M."/>
            <person name="Futagami T."/>
            <person name="Toyoda A."/>
            <person name="Takaki Y."/>
            <person name="Nishi S."/>
            <person name="Hori S."/>
            <person name="Arai W."/>
            <person name="Tsubouchi T."/>
            <person name="Morono Y."/>
            <person name="Uchiyama I."/>
            <person name="Ito T."/>
            <person name="Fujiyama A."/>
            <person name="Inagaki F."/>
            <person name="Takami H."/>
        </authorList>
    </citation>
    <scope>NUCLEOTIDE SEQUENCE</scope>
    <source>
        <strain evidence="4">Expedition CK06-06</strain>
    </source>
</reference>
<dbReference type="InterPro" id="IPR011006">
    <property type="entry name" value="CheY-like_superfamily"/>
</dbReference>
<dbReference type="AlphaFoldDB" id="X0Z2P7"/>
<proteinExistence type="predicted"/>
<dbReference type="CDD" id="cd06225">
    <property type="entry name" value="HAMP"/>
    <property type="match status" value="1"/>
</dbReference>
<protein>
    <recommendedName>
        <fullName evidence="3">Response regulatory domain-containing protein</fullName>
    </recommendedName>
</protein>
<accession>X0Z2P7</accession>
<dbReference type="SUPFAM" id="SSF52172">
    <property type="entry name" value="CheY-like"/>
    <property type="match status" value="1"/>
</dbReference>